<dbReference type="InterPro" id="IPR011990">
    <property type="entry name" value="TPR-like_helical_dom_sf"/>
</dbReference>
<evidence type="ECO:0000256" key="1">
    <source>
        <dbReference type="ARBA" id="ARBA00010080"/>
    </source>
</evidence>
<keyword evidence="5" id="KW-1185">Reference proteome</keyword>
<dbReference type="GO" id="GO:0030014">
    <property type="term" value="C:CCR4-NOT complex"/>
    <property type="evidence" value="ECO:0007669"/>
    <property type="project" value="UniProtKB-UniRule"/>
</dbReference>
<reference evidence="4 5" key="1">
    <citation type="journal article" date="2017" name="Gigascience">
        <title>Genome sequence of the small brown planthopper, Laodelphax striatellus.</title>
        <authorList>
            <person name="Zhu J."/>
            <person name="Jiang F."/>
            <person name="Wang X."/>
            <person name="Yang P."/>
            <person name="Bao Y."/>
            <person name="Zhao W."/>
            <person name="Wang W."/>
            <person name="Lu H."/>
            <person name="Wang Q."/>
            <person name="Cui N."/>
            <person name="Li J."/>
            <person name="Chen X."/>
            <person name="Luo L."/>
            <person name="Yu J."/>
            <person name="Kang L."/>
            <person name="Cui F."/>
        </authorList>
    </citation>
    <scope>NUCLEOTIDE SEQUENCE [LARGE SCALE GENOMIC DNA]</scope>
    <source>
        <strain evidence="4">Lst14</strain>
    </source>
</reference>
<keyword evidence="2" id="KW-0810">Translation regulation</keyword>
<dbReference type="PANTHER" id="PTHR12979">
    <property type="entry name" value="CCR4-NOT TRANSCRIPTION COMPLEX SUBUNIT 10"/>
    <property type="match status" value="1"/>
</dbReference>
<dbReference type="OrthoDB" id="25157at2759"/>
<gene>
    <name evidence="4" type="ORF">LSTR_LSTR007271</name>
</gene>
<dbReference type="SMR" id="A0A482XEU5"/>
<dbReference type="GO" id="GO:0005634">
    <property type="term" value="C:nucleus"/>
    <property type="evidence" value="ECO:0007669"/>
    <property type="project" value="UniProtKB-SubCell"/>
</dbReference>
<protein>
    <recommendedName>
        <fullName evidence="2">CCR4-NOT transcription complex subunit 10</fullName>
    </recommendedName>
</protein>
<comment type="similarity">
    <text evidence="1 2">Belongs to the CNOT10 family.</text>
</comment>
<dbReference type="SUPFAM" id="SSF48452">
    <property type="entry name" value="TPR-like"/>
    <property type="match status" value="2"/>
</dbReference>
<keyword evidence="2" id="KW-0804">Transcription</keyword>
<dbReference type="InterPro" id="IPR019734">
    <property type="entry name" value="TPR_rpt"/>
</dbReference>
<proteinExistence type="inferred from homology"/>
<evidence type="ECO:0000256" key="3">
    <source>
        <dbReference type="SAM" id="MobiDB-lite"/>
    </source>
</evidence>
<keyword evidence="2" id="KW-0805">Transcription regulation</keyword>
<feature type="region of interest" description="Disordered" evidence="3">
    <location>
        <begin position="1"/>
        <end position="27"/>
    </location>
</feature>
<evidence type="ECO:0000256" key="2">
    <source>
        <dbReference type="RuleBase" id="RU367083"/>
    </source>
</evidence>
<feature type="compositionally biased region" description="Basic and acidic residues" evidence="3">
    <location>
        <begin position="1"/>
        <end position="13"/>
    </location>
</feature>
<feature type="compositionally biased region" description="Gly residues" evidence="3">
    <location>
        <begin position="14"/>
        <end position="25"/>
    </location>
</feature>
<dbReference type="GO" id="GO:0031047">
    <property type="term" value="P:regulatory ncRNA-mediated gene silencing"/>
    <property type="evidence" value="ECO:0007669"/>
    <property type="project" value="UniProtKB-UniRule"/>
</dbReference>
<dbReference type="InterPro" id="IPR039740">
    <property type="entry name" value="CNOT10"/>
</dbReference>
<comment type="function">
    <text evidence="2">Component of the CCR4-NOT complex which is one of the major cellular mRNA deadenylases and is linked to various cellular processes including bulk mRNA degradation, miRNA-mediated repression, translational repression during translational initiation and general transcription regulation.</text>
</comment>
<dbReference type="AlphaFoldDB" id="A0A482XEU5"/>
<sequence length="674" mass="73512">MADKDSGGGEGRPEAGGGGSGGGGAISEQERDWAQTALADFNRGHFSACLQLLARLEAARPHDTKVLHNRAVVEYYKSDLRKTDHFKKNMNAVCAQAHINIDDLDSLEDVEHCVIYYNQAVVLYHLKQYSSALKIMNKVFSFIEPMEESLAHRVCLLLIELHLCTQQPDKALALITYVENQFVSTENAASKMMAAATADKDKDKEKEVAGPPPPPAFVAVDAATDAFRLKLLQCRARCFLATCALTACQRELRSIIDHASSAASAAPRFLTANLHYLRGNFAQAIATLGSVPLDNSLQVFKETGESPSVAYYNDMGCLHHYLAKPNLANFYLSKAVAENKAAVASFAAPAAASDNLSGRPLHTVGGSRQPQLMYNLGVSLLHAGKPLLAFDCLTEAVQVYHMNPRLWLRLAECCIMSQRPDNSVDFDFQTKRKQLIQGVVGSGQHRKIILNPLVFSNSHYSYEAQSFAIPVASLEFASLCLRNAQLLVPATGADDRPLPTPPSPPCDPRHIPHLRAAILAASAYVALGLGDPVLALEHANALLAAAPSPVHKFLGHVYAGEALVLLDRIPEAIDQLNPELCPDITGDWHKPLRAWYPQSTDTARSVLQYNMAVALAISGEYEKAGDLLKQVWLLRAKNNVPIHVIALAMYVELLLGHADVARTIVKQNCMVNQR</sequence>
<evidence type="ECO:0000313" key="5">
    <source>
        <dbReference type="Proteomes" id="UP000291343"/>
    </source>
</evidence>
<dbReference type="SMART" id="SM00028">
    <property type="entry name" value="TPR"/>
    <property type="match status" value="4"/>
</dbReference>
<dbReference type="Proteomes" id="UP000291343">
    <property type="component" value="Unassembled WGS sequence"/>
</dbReference>
<name>A0A482XEU5_LAOST</name>
<dbReference type="GO" id="GO:0005737">
    <property type="term" value="C:cytoplasm"/>
    <property type="evidence" value="ECO:0007669"/>
    <property type="project" value="UniProtKB-SubCell"/>
</dbReference>
<dbReference type="FunCoup" id="A0A482XEU5">
    <property type="interactions" value="764"/>
</dbReference>
<dbReference type="GO" id="GO:0017148">
    <property type="term" value="P:negative regulation of translation"/>
    <property type="evidence" value="ECO:0007669"/>
    <property type="project" value="TreeGrafter"/>
</dbReference>
<dbReference type="GO" id="GO:0006402">
    <property type="term" value="P:mRNA catabolic process"/>
    <property type="evidence" value="ECO:0007669"/>
    <property type="project" value="TreeGrafter"/>
</dbReference>
<dbReference type="InParanoid" id="A0A482XEU5"/>
<accession>A0A482XEU5</accession>
<comment type="subcellular location">
    <subcellularLocation>
        <location evidence="2">Cytoplasm</location>
    </subcellularLocation>
    <subcellularLocation>
        <location evidence="2">Nucleus</location>
    </subcellularLocation>
</comment>
<comment type="caution">
    <text evidence="4">The sequence shown here is derived from an EMBL/GenBank/DDBJ whole genome shotgun (WGS) entry which is preliminary data.</text>
</comment>
<dbReference type="EMBL" id="QKKF02011778">
    <property type="protein sequence ID" value="RZF43999.1"/>
    <property type="molecule type" value="Genomic_DNA"/>
</dbReference>
<keyword evidence="2" id="KW-0539">Nucleus</keyword>
<keyword evidence="2" id="KW-0943">RNA-mediated gene silencing</keyword>
<dbReference type="STRING" id="195883.A0A482XEU5"/>
<organism evidence="4 5">
    <name type="scientific">Laodelphax striatellus</name>
    <name type="common">Small brown planthopper</name>
    <name type="synonym">Delphax striatella</name>
    <dbReference type="NCBI Taxonomy" id="195883"/>
    <lineage>
        <taxon>Eukaryota</taxon>
        <taxon>Metazoa</taxon>
        <taxon>Ecdysozoa</taxon>
        <taxon>Arthropoda</taxon>
        <taxon>Hexapoda</taxon>
        <taxon>Insecta</taxon>
        <taxon>Pterygota</taxon>
        <taxon>Neoptera</taxon>
        <taxon>Paraneoptera</taxon>
        <taxon>Hemiptera</taxon>
        <taxon>Auchenorrhyncha</taxon>
        <taxon>Fulgoroidea</taxon>
        <taxon>Delphacidae</taxon>
        <taxon>Criomorphinae</taxon>
        <taxon>Laodelphax</taxon>
    </lineage>
</organism>
<dbReference type="Gene3D" id="1.25.40.10">
    <property type="entry name" value="Tetratricopeptide repeat domain"/>
    <property type="match status" value="2"/>
</dbReference>
<dbReference type="PANTHER" id="PTHR12979:SF5">
    <property type="entry name" value="CCR4-NOT TRANSCRIPTION COMPLEX SUBUNIT 10"/>
    <property type="match status" value="1"/>
</dbReference>
<evidence type="ECO:0000313" key="4">
    <source>
        <dbReference type="EMBL" id="RZF43999.1"/>
    </source>
</evidence>
<keyword evidence="2" id="KW-0963">Cytoplasm</keyword>